<comment type="similarity">
    <text evidence="2">Belongs to the LipB family.</text>
</comment>
<sequence length="277" mass="31470">MTNQEREFSLSGIFTNTISRKLTRCECFNLYKELKQIVKEKKALIEKNQDCQDTLIILQHHPVYTLGTGSSEEYLNFDIKDAPYDVYRTERGGEVTYHGPGQLVMYPIINLRNHKMDLHWYLRALEEVVIRVLFSTFSITASRLEGFTGVWVGDKKVAMVGIRVSQWITYHGLALNVITDLTPFHSIVPCGIRNCQVGSIKGLLGEFQPSTGCGKASVLHSNDCQLIDITHSSLIKEFSEVFQLEIFHKSIPMSEFEDTIPRRIQLVASNSHDNLTG</sequence>
<comment type="pathway">
    <text evidence="1">Protein modification; protein lipoylation via endogenous pathway; protein N(6)-(lipoyl)lysine from octanoyl-[acyl-carrier-protein]: step 1/2.</text>
</comment>
<dbReference type="HAMAP" id="MF_00013">
    <property type="entry name" value="LipB"/>
    <property type="match status" value="1"/>
</dbReference>
<dbReference type="InterPro" id="IPR045864">
    <property type="entry name" value="aa-tRNA-synth_II/BPL/LPL"/>
</dbReference>
<dbReference type="InterPro" id="IPR004143">
    <property type="entry name" value="BPL_LPL_catalytic"/>
</dbReference>
<dbReference type="PROSITE" id="PS01313">
    <property type="entry name" value="LIPB"/>
    <property type="match status" value="1"/>
</dbReference>
<organism evidence="7 8">
    <name type="scientific">Quercus suber</name>
    <name type="common">Cork oak</name>
    <dbReference type="NCBI Taxonomy" id="58331"/>
    <lineage>
        <taxon>Eukaryota</taxon>
        <taxon>Viridiplantae</taxon>
        <taxon>Streptophyta</taxon>
        <taxon>Embryophyta</taxon>
        <taxon>Tracheophyta</taxon>
        <taxon>Spermatophyta</taxon>
        <taxon>Magnoliopsida</taxon>
        <taxon>eudicotyledons</taxon>
        <taxon>Gunneridae</taxon>
        <taxon>Pentapetalae</taxon>
        <taxon>rosids</taxon>
        <taxon>fabids</taxon>
        <taxon>Fagales</taxon>
        <taxon>Fagaceae</taxon>
        <taxon>Quercus</taxon>
    </lineage>
</organism>
<evidence type="ECO:0000256" key="2">
    <source>
        <dbReference type="ARBA" id="ARBA00007907"/>
    </source>
</evidence>
<dbReference type="InterPro" id="IPR020605">
    <property type="entry name" value="Octanoyltransferase_CS"/>
</dbReference>
<evidence type="ECO:0000256" key="4">
    <source>
        <dbReference type="ARBA" id="ARBA00022679"/>
    </source>
</evidence>
<keyword evidence="5" id="KW-0012">Acyltransferase</keyword>
<evidence type="ECO:0000313" key="8">
    <source>
        <dbReference type="Proteomes" id="UP000237347"/>
    </source>
</evidence>
<comment type="caution">
    <text evidence="7">The sequence shown here is derived from an EMBL/GenBank/DDBJ whole genome shotgun (WGS) entry which is preliminary data.</text>
</comment>
<evidence type="ECO:0000256" key="3">
    <source>
        <dbReference type="ARBA" id="ARBA00012334"/>
    </source>
</evidence>
<protein>
    <recommendedName>
        <fullName evidence="3">lipoyl(octanoyl) transferase</fullName>
        <ecNumber evidence="3">2.3.1.181</ecNumber>
    </recommendedName>
</protein>
<dbReference type="AlphaFoldDB" id="A0AAW0JWG0"/>
<evidence type="ECO:0000256" key="1">
    <source>
        <dbReference type="ARBA" id="ARBA00004821"/>
    </source>
</evidence>
<dbReference type="NCBIfam" id="TIGR00214">
    <property type="entry name" value="lipB"/>
    <property type="match status" value="1"/>
</dbReference>
<reference evidence="7 8" key="1">
    <citation type="journal article" date="2018" name="Sci. Data">
        <title>The draft genome sequence of cork oak.</title>
        <authorList>
            <person name="Ramos A.M."/>
            <person name="Usie A."/>
            <person name="Barbosa P."/>
            <person name="Barros P.M."/>
            <person name="Capote T."/>
            <person name="Chaves I."/>
            <person name="Simoes F."/>
            <person name="Abreu I."/>
            <person name="Carrasquinho I."/>
            <person name="Faro C."/>
            <person name="Guimaraes J.B."/>
            <person name="Mendonca D."/>
            <person name="Nobrega F."/>
            <person name="Rodrigues L."/>
            <person name="Saibo N.J.M."/>
            <person name="Varela M.C."/>
            <person name="Egas C."/>
            <person name="Matos J."/>
            <person name="Miguel C.M."/>
            <person name="Oliveira M.M."/>
            <person name="Ricardo C.P."/>
            <person name="Goncalves S."/>
        </authorList>
    </citation>
    <scope>NUCLEOTIDE SEQUENCE [LARGE SCALE GENOMIC DNA]</scope>
    <source>
        <strain evidence="8">cv. HL8</strain>
    </source>
</reference>
<dbReference type="Proteomes" id="UP000237347">
    <property type="component" value="Unassembled WGS sequence"/>
</dbReference>
<proteinExistence type="inferred from homology"/>
<dbReference type="EC" id="2.3.1.181" evidence="3"/>
<evidence type="ECO:0000313" key="7">
    <source>
        <dbReference type="EMBL" id="KAK7830534.1"/>
    </source>
</evidence>
<feature type="domain" description="BPL/LPL catalytic" evidence="6">
    <location>
        <begin position="49"/>
        <end position="246"/>
    </location>
</feature>
<evidence type="ECO:0000259" key="6">
    <source>
        <dbReference type="PROSITE" id="PS51733"/>
    </source>
</evidence>
<dbReference type="GO" id="GO:0033819">
    <property type="term" value="F:lipoyl(octanoyl) transferase activity"/>
    <property type="evidence" value="ECO:0007669"/>
    <property type="project" value="UniProtKB-EC"/>
</dbReference>
<dbReference type="CDD" id="cd16444">
    <property type="entry name" value="LipB"/>
    <property type="match status" value="1"/>
</dbReference>
<dbReference type="PROSITE" id="PS51733">
    <property type="entry name" value="BPL_LPL_CATALYTIC"/>
    <property type="match status" value="1"/>
</dbReference>
<dbReference type="Pfam" id="PF21948">
    <property type="entry name" value="LplA-B_cat"/>
    <property type="match status" value="1"/>
</dbReference>
<dbReference type="PANTHER" id="PTHR10993:SF7">
    <property type="entry name" value="LIPOYLTRANSFERASE 2, MITOCHONDRIAL-RELATED"/>
    <property type="match status" value="1"/>
</dbReference>
<keyword evidence="4" id="KW-0808">Transferase</keyword>
<dbReference type="GO" id="GO:0009249">
    <property type="term" value="P:protein lipoylation"/>
    <property type="evidence" value="ECO:0007669"/>
    <property type="project" value="InterPro"/>
</dbReference>
<name>A0AAW0JWG0_QUESU</name>
<accession>A0AAW0JWG0</accession>
<dbReference type="InterPro" id="IPR000544">
    <property type="entry name" value="Octanoyltransferase"/>
</dbReference>
<gene>
    <name evidence="7" type="ORF">CFP56_028072</name>
</gene>
<dbReference type="EMBL" id="PKMF04000459">
    <property type="protein sequence ID" value="KAK7830534.1"/>
    <property type="molecule type" value="Genomic_DNA"/>
</dbReference>
<dbReference type="Gene3D" id="3.30.930.10">
    <property type="entry name" value="Bira Bifunctional Protein, Domain 2"/>
    <property type="match status" value="1"/>
</dbReference>
<keyword evidence="8" id="KW-1185">Reference proteome</keyword>
<dbReference type="SUPFAM" id="SSF55681">
    <property type="entry name" value="Class II aaRS and biotin synthetases"/>
    <property type="match status" value="1"/>
</dbReference>
<dbReference type="PANTHER" id="PTHR10993">
    <property type="entry name" value="OCTANOYLTRANSFERASE"/>
    <property type="match status" value="1"/>
</dbReference>
<evidence type="ECO:0000256" key="5">
    <source>
        <dbReference type="ARBA" id="ARBA00023315"/>
    </source>
</evidence>